<dbReference type="Pfam" id="PF00899">
    <property type="entry name" value="ThiF"/>
    <property type="match status" value="1"/>
</dbReference>
<organism evidence="2 3">
    <name type="scientific">Mesosutterella multiformis</name>
    <dbReference type="NCBI Taxonomy" id="2259133"/>
    <lineage>
        <taxon>Bacteria</taxon>
        <taxon>Pseudomonadati</taxon>
        <taxon>Pseudomonadota</taxon>
        <taxon>Betaproteobacteria</taxon>
        <taxon>Burkholderiales</taxon>
        <taxon>Sutterellaceae</taxon>
        <taxon>Mesosutterella</taxon>
    </lineage>
</organism>
<dbReference type="GO" id="GO:0061504">
    <property type="term" value="P:cyclic threonylcarbamoyladenosine biosynthetic process"/>
    <property type="evidence" value="ECO:0007669"/>
    <property type="project" value="TreeGrafter"/>
</dbReference>
<gene>
    <name evidence="2" type="ORF">MESMUL_07820</name>
</gene>
<dbReference type="Gene3D" id="3.40.50.720">
    <property type="entry name" value="NAD(P)-binding Rossmann-like Domain"/>
    <property type="match status" value="1"/>
</dbReference>
<dbReference type="GO" id="GO:0061503">
    <property type="term" value="F:tRNA threonylcarbamoyladenosine dehydratase"/>
    <property type="evidence" value="ECO:0007669"/>
    <property type="project" value="TreeGrafter"/>
</dbReference>
<dbReference type="SUPFAM" id="SSF69572">
    <property type="entry name" value="Activating enzymes of the ubiquitin-like proteins"/>
    <property type="match status" value="1"/>
</dbReference>
<accession>A0A388SAV7</accession>
<dbReference type="RefSeq" id="WP_116269809.1">
    <property type="nucleotide sequence ID" value="NZ_BGZJ01000001.1"/>
</dbReference>
<evidence type="ECO:0000313" key="3">
    <source>
        <dbReference type="Proteomes" id="UP000266091"/>
    </source>
</evidence>
<dbReference type="Proteomes" id="UP000266091">
    <property type="component" value="Unassembled WGS sequence"/>
</dbReference>
<reference evidence="2 3" key="1">
    <citation type="journal article" date="2018" name="Int. J. Syst. Evol. Microbiol.">
        <title>Mesosutterella multiformis gen. nov., sp. nov., a member of the family Sutterellaceae and Sutterella megalosphaeroides sp. nov., isolated from human faeces.</title>
        <authorList>
            <person name="Sakamoto M."/>
            <person name="Ikeyama N."/>
            <person name="Kunihiro T."/>
            <person name="Iino T."/>
            <person name="Yuki M."/>
            <person name="Ohkuma M."/>
        </authorList>
    </citation>
    <scope>NUCLEOTIDE SEQUENCE [LARGE SCALE GENOMIC DNA]</scope>
    <source>
        <strain evidence="2 3">4NBBH2</strain>
    </source>
</reference>
<dbReference type="EMBL" id="BGZJ01000001">
    <property type="protein sequence ID" value="GBO93428.1"/>
    <property type="molecule type" value="Genomic_DNA"/>
</dbReference>
<dbReference type="PANTHER" id="PTHR43267">
    <property type="entry name" value="TRNA THREONYLCARBAMOYLADENOSINE DEHYDRATASE"/>
    <property type="match status" value="1"/>
</dbReference>
<evidence type="ECO:0000313" key="2">
    <source>
        <dbReference type="EMBL" id="GBO93428.1"/>
    </source>
</evidence>
<protein>
    <submittedName>
        <fullName evidence="2">tRNA threonylcarbamoyladenosine dehydratase</fullName>
    </submittedName>
</protein>
<dbReference type="PANTHER" id="PTHR43267:SF1">
    <property type="entry name" value="TRNA THREONYLCARBAMOYLADENOSINE DEHYDRATASE"/>
    <property type="match status" value="1"/>
</dbReference>
<keyword evidence="3" id="KW-1185">Reference proteome</keyword>
<dbReference type="AlphaFoldDB" id="A0A388SAV7"/>
<feature type="domain" description="THIF-type NAD/FAD binding fold" evidence="1">
    <location>
        <begin position="17"/>
        <end position="161"/>
    </location>
</feature>
<dbReference type="InterPro" id="IPR035985">
    <property type="entry name" value="Ubiquitin-activating_enz"/>
</dbReference>
<dbReference type="GO" id="GO:0008641">
    <property type="term" value="F:ubiquitin-like modifier activating enzyme activity"/>
    <property type="evidence" value="ECO:0007669"/>
    <property type="project" value="InterPro"/>
</dbReference>
<dbReference type="OrthoDB" id="9804150at2"/>
<dbReference type="CDD" id="cd00755">
    <property type="entry name" value="YgdL_like"/>
    <property type="match status" value="1"/>
</dbReference>
<sequence>MGTTTDKLRFGGIERVYGPTAAQAFTRLHVTIVGMGGVGSWAVESLARAGVGKLTLVDGDVSEESNTNRQCHAIQGNYGRWKAELMGERVKLINPDCEVKVITEVLEPDTMDAQLGTSDALIDAIDTLKAKAALIAWGHKNGIFTLTSGGGAGRCDPGKIHVADIAAVKADPLIGALRRELRAKYGFPQGSPKGKSQRFNIPAVYSTEPVRRLSAEDIARLPPGSGMGTVMTVTASFGLRLASLVLNEFAARANHAGSETSEE</sequence>
<proteinExistence type="predicted"/>
<comment type="caution">
    <text evidence="2">The sequence shown here is derived from an EMBL/GenBank/DDBJ whole genome shotgun (WGS) entry which is preliminary data.</text>
</comment>
<dbReference type="InterPro" id="IPR000594">
    <property type="entry name" value="ThiF_NAD_FAD-bd"/>
</dbReference>
<evidence type="ECO:0000259" key="1">
    <source>
        <dbReference type="Pfam" id="PF00899"/>
    </source>
</evidence>
<dbReference type="InterPro" id="IPR045886">
    <property type="entry name" value="ThiF/MoeB/HesA"/>
</dbReference>
<name>A0A388SAV7_9BURK</name>